<gene>
    <name evidence="1" type="ORF">PGTUg99_014694</name>
</gene>
<proteinExistence type="predicted"/>
<evidence type="ECO:0000313" key="2">
    <source>
        <dbReference type="Proteomes" id="UP000325313"/>
    </source>
</evidence>
<name>A0A5B0QLS1_PUCGR</name>
<accession>A0A5B0QLS1</accession>
<organism evidence="1 2">
    <name type="scientific">Puccinia graminis f. sp. tritici</name>
    <dbReference type="NCBI Taxonomy" id="56615"/>
    <lineage>
        <taxon>Eukaryota</taxon>
        <taxon>Fungi</taxon>
        <taxon>Dikarya</taxon>
        <taxon>Basidiomycota</taxon>
        <taxon>Pucciniomycotina</taxon>
        <taxon>Pucciniomycetes</taxon>
        <taxon>Pucciniales</taxon>
        <taxon>Pucciniaceae</taxon>
        <taxon>Puccinia</taxon>
    </lineage>
</organism>
<comment type="caution">
    <text evidence="1">The sequence shown here is derived from an EMBL/GenBank/DDBJ whole genome shotgun (WGS) entry which is preliminary data.</text>
</comment>
<dbReference type="AlphaFoldDB" id="A0A5B0QLS1"/>
<evidence type="ECO:0000313" key="1">
    <source>
        <dbReference type="EMBL" id="KAA1114062.1"/>
    </source>
</evidence>
<dbReference type="Proteomes" id="UP000325313">
    <property type="component" value="Unassembled WGS sequence"/>
</dbReference>
<reference evidence="1 2" key="1">
    <citation type="submission" date="2019-05" db="EMBL/GenBank/DDBJ databases">
        <title>Emergence of the Ug99 lineage of the wheat stem rust pathogen through somatic hybridization.</title>
        <authorList>
            <person name="Li F."/>
            <person name="Upadhyaya N.M."/>
            <person name="Sperschneider J."/>
            <person name="Matny O."/>
            <person name="Nguyen-Phuc H."/>
            <person name="Mago R."/>
            <person name="Raley C."/>
            <person name="Miller M.E."/>
            <person name="Silverstein K.A.T."/>
            <person name="Henningsen E."/>
            <person name="Hirsch C.D."/>
            <person name="Visser B."/>
            <person name="Pretorius Z.A."/>
            <person name="Steffenson B.J."/>
            <person name="Schwessinger B."/>
            <person name="Dodds P.N."/>
            <person name="Figueroa M."/>
        </authorList>
    </citation>
    <scope>NUCLEOTIDE SEQUENCE [LARGE SCALE GENOMIC DNA]</scope>
    <source>
        <strain evidence="1 2">Ug99</strain>
    </source>
</reference>
<sequence>MLLSYSLRSASLSSPSISLSKGTLPLSANNILFNYINKYTGRASPKGSAVPQGHSLVSCALEDLRDGKSLSIFWGQAAAMNEFTADCFKLHGDTKHSPAPA</sequence>
<protein>
    <submittedName>
        <fullName evidence="1">Uncharacterized protein</fullName>
    </submittedName>
</protein>
<dbReference type="EMBL" id="VDEP01000273">
    <property type="protein sequence ID" value="KAA1114062.1"/>
    <property type="molecule type" value="Genomic_DNA"/>
</dbReference>